<dbReference type="AlphaFoldDB" id="A0A1T4NXH0"/>
<dbReference type="EMBL" id="FUWH01000005">
    <property type="protein sequence ID" value="SJZ84070.1"/>
    <property type="molecule type" value="Genomic_DNA"/>
</dbReference>
<evidence type="ECO:0000259" key="2">
    <source>
        <dbReference type="Pfam" id="PF04773"/>
    </source>
</evidence>
<dbReference type="Gene3D" id="3.55.50.30">
    <property type="match status" value="1"/>
</dbReference>
<keyword evidence="1" id="KW-0472">Membrane</keyword>
<dbReference type="STRING" id="413434.SAMN04488132_10547"/>
<keyword evidence="1" id="KW-1133">Transmembrane helix</keyword>
<dbReference type="GO" id="GO:0016989">
    <property type="term" value="F:sigma factor antagonist activity"/>
    <property type="evidence" value="ECO:0007669"/>
    <property type="project" value="TreeGrafter"/>
</dbReference>
<dbReference type="InterPro" id="IPR032508">
    <property type="entry name" value="FecR_C"/>
</dbReference>
<reference evidence="4 5" key="1">
    <citation type="submission" date="2017-02" db="EMBL/GenBank/DDBJ databases">
        <authorList>
            <person name="Peterson S.W."/>
        </authorList>
    </citation>
    <scope>NUCLEOTIDE SEQUENCE [LARGE SCALE GENOMIC DNA]</scope>
    <source>
        <strain evidence="4 5">DSM 22335</strain>
    </source>
</reference>
<feature type="transmembrane region" description="Helical" evidence="1">
    <location>
        <begin position="89"/>
        <end position="112"/>
    </location>
</feature>
<dbReference type="RefSeq" id="WP_078831379.1">
    <property type="nucleotide sequence ID" value="NZ_FUWH01000005.1"/>
</dbReference>
<evidence type="ECO:0000259" key="3">
    <source>
        <dbReference type="Pfam" id="PF16344"/>
    </source>
</evidence>
<keyword evidence="5" id="KW-1185">Reference proteome</keyword>
<gene>
    <name evidence="4" type="ORF">SAMN04488132_10547</name>
</gene>
<protein>
    <submittedName>
        <fullName evidence="4">FecR protein</fullName>
    </submittedName>
</protein>
<dbReference type="Proteomes" id="UP000190888">
    <property type="component" value="Unassembled WGS sequence"/>
</dbReference>
<name>A0A1T4NXH0_9BACT</name>
<feature type="domain" description="Protein FecR C-terminal" evidence="3">
    <location>
        <begin position="332"/>
        <end position="400"/>
    </location>
</feature>
<evidence type="ECO:0000313" key="4">
    <source>
        <dbReference type="EMBL" id="SJZ84070.1"/>
    </source>
</evidence>
<dbReference type="Pfam" id="PF04773">
    <property type="entry name" value="FecR"/>
    <property type="match status" value="1"/>
</dbReference>
<feature type="domain" description="FecR protein" evidence="2">
    <location>
        <begin position="189"/>
        <end position="289"/>
    </location>
</feature>
<sequence>MQNKQTREGFRVAELIGKYLKGTISPEEMAELEVWVNETEGSVEFMREVTNAEKLQQEIDSYDQINLDEKWERLVEKALVRERANKKRIAGFTWLNVAAVVIVLLVGGFLLYQPKETGLVNVKNGQAMIDNDVAPGTRKAELILSDGSVVELNGKVKSNLSDDGTSIQNGVSGLKYEASEGNAQVLNTLKIPRGGEFQVTLPDDTKVWLNSGSTLTYPIRFPGKERRVQLSGEAYFEVKALHAGSNKSRVPFVVEVDGAEVQVLGTHFNVQAYPSEKMIKTTLLEGSVKVRNEIADLLIKPGERALLPVAGGRGTIEHADSEAAVAWKNGLFLFSNTSLKEVMEQISRWYDIDVNYNSDFQFPKYFTGEIRRDTPMSKLLEMIEMTGIAKFKLDQRTVTVLPNRK</sequence>
<dbReference type="Gene3D" id="2.60.120.1440">
    <property type="match status" value="1"/>
</dbReference>
<dbReference type="OrthoDB" id="1452822at2"/>
<evidence type="ECO:0000313" key="5">
    <source>
        <dbReference type="Proteomes" id="UP000190888"/>
    </source>
</evidence>
<evidence type="ECO:0000256" key="1">
    <source>
        <dbReference type="SAM" id="Phobius"/>
    </source>
</evidence>
<dbReference type="PANTHER" id="PTHR30273:SF2">
    <property type="entry name" value="PROTEIN FECR"/>
    <property type="match status" value="1"/>
</dbReference>
<proteinExistence type="predicted"/>
<dbReference type="PANTHER" id="PTHR30273">
    <property type="entry name" value="PERIPLASMIC SIGNAL SENSOR AND SIGMA FACTOR ACTIVATOR FECR-RELATED"/>
    <property type="match status" value="1"/>
</dbReference>
<dbReference type="InterPro" id="IPR006860">
    <property type="entry name" value="FecR"/>
</dbReference>
<keyword evidence="1" id="KW-0812">Transmembrane</keyword>
<dbReference type="InterPro" id="IPR012373">
    <property type="entry name" value="Ferrdict_sens_TM"/>
</dbReference>
<accession>A0A1T4NXH0</accession>
<organism evidence="4 5">
    <name type="scientific">Sediminibacterium ginsengisoli</name>
    <dbReference type="NCBI Taxonomy" id="413434"/>
    <lineage>
        <taxon>Bacteria</taxon>
        <taxon>Pseudomonadati</taxon>
        <taxon>Bacteroidota</taxon>
        <taxon>Chitinophagia</taxon>
        <taxon>Chitinophagales</taxon>
        <taxon>Chitinophagaceae</taxon>
        <taxon>Sediminibacterium</taxon>
    </lineage>
</organism>
<dbReference type="Pfam" id="PF16344">
    <property type="entry name" value="FecR_C"/>
    <property type="match status" value="1"/>
</dbReference>